<proteinExistence type="predicted"/>
<dbReference type="RefSeq" id="WP_180307130.1">
    <property type="nucleotide sequence ID" value="NZ_CP058952.1"/>
</dbReference>
<gene>
    <name evidence="1" type="ORF">HZU75_16895</name>
</gene>
<dbReference type="KEGG" id="cfon:HZU75_16895"/>
<sequence>MSMNIQQVSVEIARLLALLPPEQLEALYNQLHTNDPIVHIGGGLFEHQDMDD</sequence>
<dbReference type="AlphaFoldDB" id="A0A7D5Z6S9"/>
<accession>A0A7D5Z6S9</accession>
<name>A0A7D5Z6S9_9NEIS</name>
<keyword evidence="2" id="KW-1185">Reference proteome</keyword>
<organism evidence="1 2">
    <name type="scientific">Chitinibacter fontanus</name>
    <dbReference type="NCBI Taxonomy" id="1737446"/>
    <lineage>
        <taxon>Bacteria</taxon>
        <taxon>Pseudomonadati</taxon>
        <taxon>Pseudomonadota</taxon>
        <taxon>Betaproteobacteria</taxon>
        <taxon>Neisseriales</taxon>
        <taxon>Chitinibacteraceae</taxon>
        <taxon>Chitinibacter</taxon>
    </lineage>
</organism>
<dbReference type="Proteomes" id="UP000510822">
    <property type="component" value="Chromosome"/>
</dbReference>
<reference evidence="1 2" key="1">
    <citation type="journal article" date="2016" name="Int. J. Syst. Evol. Microbiol.">
        <title>Chitinibacter fontanus sp. nov., isolated from a spring.</title>
        <authorList>
            <person name="Sheu S.Y."/>
            <person name="Li Y.S."/>
            <person name="Young C.C."/>
            <person name="Chen W.M."/>
        </authorList>
    </citation>
    <scope>NUCLEOTIDE SEQUENCE [LARGE SCALE GENOMIC DNA]</scope>
    <source>
        <strain evidence="1 2">STM-7</strain>
    </source>
</reference>
<dbReference type="EMBL" id="CP058952">
    <property type="protein sequence ID" value="QLI83061.1"/>
    <property type="molecule type" value="Genomic_DNA"/>
</dbReference>
<protein>
    <submittedName>
        <fullName evidence="1">Uncharacterized protein</fullName>
    </submittedName>
</protein>
<evidence type="ECO:0000313" key="2">
    <source>
        <dbReference type="Proteomes" id="UP000510822"/>
    </source>
</evidence>
<evidence type="ECO:0000313" key="1">
    <source>
        <dbReference type="EMBL" id="QLI83061.1"/>
    </source>
</evidence>